<comment type="catalytic activity">
    <reaction evidence="2">
        <text>2 GTP = 3',3'-c-di-GMP + 2 diphosphate</text>
        <dbReference type="Rhea" id="RHEA:24898"/>
        <dbReference type="ChEBI" id="CHEBI:33019"/>
        <dbReference type="ChEBI" id="CHEBI:37565"/>
        <dbReference type="ChEBI" id="CHEBI:58805"/>
        <dbReference type="EC" id="2.7.7.65"/>
    </reaction>
</comment>
<evidence type="ECO:0000313" key="7">
    <source>
        <dbReference type="Proteomes" id="UP001596457"/>
    </source>
</evidence>
<evidence type="ECO:0000256" key="2">
    <source>
        <dbReference type="ARBA" id="ARBA00034247"/>
    </source>
</evidence>
<proteinExistence type="predicted"/>
<dbReference type="SMART" id="SM00267">
    <property type="entry name" value="GGDEF"/>
    <property type="match status" value="1"/>
</dbReference>
<dbReference type="EMBL" id="JBHTBZ010000043">
    <property type="protein sequence ID" value="MFC7461817.1"/>
    <property type="molecule type" value="Genomic_DNA"/>
</dbReference>
<dbReference type="Pfam" id="PF08447">
    <property type="entry name" value="PAS_3"/>
    <property type="match status" value="1"/>
</dbReference>
<protein>
    <recommendedName>
        <fullName evidence="1">diguanylate cyclase</fullName>
        <ecNumber evidence="1">2.7.7.65</ecNumber>
    </recommendedName>
</protein>
<gene>
    <name evidence="6" type="ORF">ACFQU0_15385</name>
</gene>
<keyword evidence="7" id="KW-1185">Reference proteome</keyword>
<dbReference type="InterPro" id="IPR050469">
    <property type="entry name" value="Diguanylate_Cyclase"/>
</dbReference>
<evidence type="ECO:0000259" key="5">
    <source>
        <dbReference type="PROSITE" id="PS50887"/>
    </source>
</evidence>
<keyword evidence="6" id="KW-0548">Nucleotidyltransferase</keyword>
<dbReference type="PANTHER" id="PTHR45138:SF9">
    <property type="entry name" value="DIGUANYLATE CYCLASE DGCM-RELATED"/>
    <property type="match status" value="1"/>
</dbReference>
<organism evidence="6 7">
    <name type="scientific">Hydrogenophaga defluvii</name>
    <dbReference type="NCBI Taxonomy" id="249410"/>
    <lineage>
        <taxon>Bacteria</taxon>
        <taxon>Pseudomonadati</taxon>
        <taxon>Pseudomonadota</taxon>
        <taxon>Betaproteobacteria</taxon>
        <taxon>Burkholderiales</taxon>
        <taxon>Comamonadaceae</taxon>
        <taxon>Hydrogenophaga</taxon>
    </lineage>
</organism>
<dbReference type="Pfam" id="PF00990">
    <property type="entry name" value="GGDEF"/>
    <property type="match status" value="1"/>
</dbReference>
<evidence type="ECO:0000313" key="6">
    <source>
        <dbReference type="EMBL" id="MFC7461817.1"/>
    </source>
</evidence>
<dbReference type="InterPro" id="IPR000160">
    <property type="entry name" value="GGDEF_dom"/>
</dbReference>
<feature type="domain" description="PAC" evidence="4">
    <location>
        <begin position="436"/>
        <end position="488"/>
    </location>
</feature>
<evidence type="ECO:0000256" key="3">
    <source>
        <dbReference type="SAM" id="Phobius"/>
    </source>
</evidence>
<keyword evidence="3" id="KW-0472">Membrane</keyword>
<comment type="caution">
    <text evidence="6">The sequence shown here is derived from an EMBL/GenBank/DDBJ whole genome shotgun (WGS) entry which is preliminary data.</text>
</comment>
<dbReference type="EC" id="2.7.7.65" evidence="1"/>
<reference evidence="7" key="1">
    <citation type="journal article" date="2019" name="Int. J. Syst. Evol. Microbiol.">
        <title>The Global Catalogue of Microorganisms (GCM) 10K type strain sequencing project: providing services to taxonomists for standard genome sequencing and annotation.</title>
        <authorList>
            <consortium name="The Broad Institute Genomics Platform"/>
            <consortium name="The Broad Institute Genome Sequencing Center for Infectious Disease"/>
            <person name="Wu L."/>
            <person name="Ma J."/>
        </authorList>
    </citation>
    <scope>NUCLEOTIDE SEQUENCE [LARGE SCALE GENOMIC DNA]</scope>
    <source>
        <strain evidence="7">CCUG 53903</strain>
    </source>
</reference>
<feature type="domain" description="GGDEF" evidence="5">
    <location>
        <begin position="549"/>
        <end position="677"/>
    </location>
</feature>
<dbReference type="RefSeq" id="WP_382202308.1">
    <property type="nucleotide sequence ID" value="NZ_JBHTBZ010000043.1"/>
</dbReference>
<keyword evidence="6" id="KW-0808">Transferase</keyword>
<dbReference type="InterPro" id="IPR035965">
    <property type="entry name" value="PAS-like_dom_sf"/>
</dbReference>
<dbReference type="InterPro" id="IPR000014">
    <property type="entry name" value="PAS"/>
</dbReference>
<dbReference type="PANTHER" id="PTHR45138">
    <property type="entry name" value="REGULATORY COMPONENTS OF SENSORY TRANSDUCTION SYSTEM"/>
    <property type="match status" value="1"/>
</dbReference>
<dbReference type="SUPFAM" id="SSF55785">
    <property type="entry name" value="PYP-like sensor domain (PAS domain)"/>
    <property type="match status" value="1"/>
</dbReference>
<dbReference type="CDD" id="cd00130">
    <property type="entry name" value="PAS"/>
    <property type="match status" value="1"/>
</dbReference>
<dbReference type="Proteomes" id="UP001596457">
    <property type="component" value="Unassembled WGS sequence"/>
</dbReference>
<dbReference type="PROSITE" id="PS51257">
    <property type="entry name" value="PROKAR_LIPOPROTEIN"/>
    <property type="match status" value="1"/>
</dbReference>
<name>A0ABW2SEE0_9BURK</name>
<dbReference type="NCBIfam" id="TIGR00229">
    <property type="entry name" value="sensory_box"/>
    <property type="match status" value="1"/>
</dbReference>
<sequence length="677" mass="73531">MSTKPRIPPATAAPAAVRRWRIGSVLLWLVLACLLPGMVGTGVMFALQYREGRAQLENDMLTTARALVRAVDNQLLIARASALSMAASDHLATGDLTAFHAHAREVLMATGVGMNVVISDPQGQQLLNTLKAPGEALPHHGNLTSVLGVLTSGQAVISSIYTGGVLGRPVLSVDVPVWRNGQVHQVLSLGLLPHEFDGILASQRFPEEQLAAIFDAEGTIAARTIAPETYVGQKGVADFIARIRASPEGIMTTITREGVPTLSAWSRSLTTGWSVGIGIAQPVLERHLKHKLGVLGLVMVALLALGLLLAWLAARRIADSLQALRQQALALREGAPWPQTAGYLSESAMVSEVLHQTARQLATRAAELDETHRLAGFGVWRYQPAADKVTVSESVSELLGRDVHTFRDLHGTVFDASTWAELKATHLAALNGSTSYEMEVPARRSDGQMLWLQLKGEPVRDALGQLVEVRGSVLNITSRKEAELALEHARLVHVHHLEEAVASRTASLTTANEALQRLSHTDVLTQLNNRLSTNERLRQEFLRMKRHGQPYAVLFIDIDRFKRINDTYGHETGDEVLRQLARVLQGAARVTDFVARYGGEEFLVLLPDTTQAGALTLGEKIRQAVATQTFPVVGEVTVSVGVSEARGADKNEEEAVHRADKALYRAKSEGRNRVCCD</sequence>
<feature type="transmembrane region" description="Helical" evidence="3">
    <location>
        <begin position="292"/>
        <end position="314"/>
    </location>
</feature>
<dbReference type="InterPro" id="IPR043128">
    <property type="entry name" value="Rev_trsase/Diguanyl_cyclase"/>
</dbReference>
<dbReference type="InterPro" id="IPR013655">
    <property type="entry name" value="PAS_fold_3"/>
</dbReference>
<dbReference type="SUPFAM" id="SSF55073">
    <property type="entry name" value="Nucleotide cyclase"/>
    <property type="match status" value="1"/>
</dbReference>
<dbReference type="InterPro" id="IPR000700">
    <property type="entry name" value="PAS-assoc_C"/>
</dbReference>
<evidence type="ECO:0000259" key="4">
    <source>
        <dbReference type="PROSITE" id="PS50113"/>
    </source>
</evidence>
<dbReference type="PROSITE" id="PS50887">
    <property type="entry name" value="GGDEF"/>
    <property type="match status" value="1"/>
</dbReference>
<dbReference type="InterPro" id="IPR001610">
    <property type="entry name" value="PAC"/>
</dbReference>
<keyword evidence="3" id="KW-0812">Transmembrane</keyword>
<accession>A0ABW2SEE0</accession>
<feature type="transmembrane region" description="Helical" evidence="3">
    <location>
        <begin position="25"/>
        <end position="47"/>
    </location>
</feature>
<dbReference type="SMART" id="SM00086">
    <property type="entry name" value="PAC"/>
    <property type="match status" value="1"/>
</dbReference>
<dbReference type="Gene3D" id="3.30.70.270">
    <property type="match status" value="1"/>
</dbReference>
<dbReference type="CDD" id="cd01949">
    <property type="entry name" value="GGDEF"/>
    <property type="match status" value="1"/>
</dbReference>
<dbReference type="CDD" id="cd18774">
    <property type="entry name" value="PDC2_HK_sensor"/>
    <property type="match status" value="1"/>
</dbReference>
<dbReference type="PROSITE" id="PS50113">
    <property type="entry name" value="PAC"/>
    <property type="match status" value="1"/>
</dbReference>
<keyword evidence="3" id="KW-1133">Transmembrane helix</keyword>
<dbReference type="Gene3D" id="3.30.450.20">
    <property type="entry name" value="PAS domain"/>
    <property type="match status" value="1"/>
</dbReference>
<evidence type="ECO:0000256" key="1">
    <source>
        <dbReference type="ARBA" id="ARBA00012528"/>
    </source>
</evidence>
<dbReference type="InterPro" id="IPR029787">
    <property type="entry name" value="Nucleotide_cyclase"/>
</dbReference>
<dbReference type="GO" id="GO:0052621">
    <property type="term" value="F:diguanylate cyclase activity"/>
    <property type="evidence" value="ECO:0007669"/>
    <property type="project" value="UniProtKB-EC"/>
</dbReference>
<dbReference type="NCBIfam" id="TIGR00254">
    <property type="entry name" value="GGDEF"/>
    <property type="match status" value="1"/>
</dbReference>